<keyword evidence="9 14" id="KW-0408">Iron</keyword>
<reference evidence="15 16" key="1">
    <citation type="submission" date="2020-10" db="EMBL/GenBank/DDBJ databases">
        <title>Complete genome sequence of Corynebacterium jeddahense DSM 45997, type strain of Corynebacterium jeddahense.</title>
        <authorList>
            <person name="Busche T."/>
            <person name="Kalinowski J."/>
            <person name="Ruckert C."/>
        </authorList>
    </citation>
    <scope>NUCLEOTIDE SEQUENCE [LARGE SCALE GENOMIC DNA]</scope>
    <source>
        <strain evidence="15 16">DSM 45997</strain>
    </source>
</reference>
<dbReference type="EMBL" id="CP063194">
    <property type="protein sequence ID" value="WCZ38450.1"/>
    <property type="molecule type" value="Genomic_DNA"/>
</dbReference>
<feature type="binding site" evidence="14">
    <location>
        <position position="125"/>
    </location>
    <ligand>
        <name>Fe cation</name>
        <dbReference type="ChEBI" id="CHEBI:24875"/>
    </ligand>
</feature>
<evidence type="ECO:0000256" key="4">
    <source>
        <dbReference type="ARBA" id="ARBA00012240"/>
    </source>
</evidence>
<dbReference type="SUPFAM" id="SSF63411">
    <property type="entry name" value="LuxS/MPP-like metallohydrolase"/>
    <property type="match status" value="1"/>
</dbReference>
<evidence type="ECO:0000256" key="10">
    <source>
        <dbReference type="ARBA" id="ARBA00023239"/>
    </source>
</evidence>
<keyword evidence="8 14" id="KW-0071">Autoinducer synthesis</keyword>
<organism evidence="15 16">
    <name type="scientific">Corynebacterium jeddahense</name>
    <dbReference type="NCBI Taxonomy" id="1414719"/>
    <lineage>
        <taxon>Bacteria</taxon>
        <taxon>Bacillati</taxon>
        <taxon>Actinomycetota</taxon>
        <taxon>Actinomycetes</taxon>
        <taxon>Mycobacteriales</taxon>
        <taxon>Corynebacteriaceae</taxon>
        <taxon>Corynebacterium</taxon>
    </lineage>
</organism>
<evidence type="ECO:0000256" key="8">
    <source>
        <dbReference type="ARBA" id="ARBA00022929"/>
    </source>
</evidence>
<keyword evidence="10 14" id="KW-0456">Lyase</keyword>
<evidence type="ECO:0000313" key="15">
    <source>
        <dbReference type="EMBL" id="WCZ38450.1"/>
    </source>
</evidence>
<evidence type="ECO:0000256" key="6">
    <source>
        <dbReference type="ARBA" id="ARBA00022654"/>
    </source>
</evidence>
<name>A0ABY7UIG5_9CORY</name>
<dbReference type="EC" id="4.4.1.21" evidence="4 14"/>
<comment type="cofactor">
    <cofactor evidence="14">
        <name>Fe cation</name>
        <dbReference type="ChEBI" id="CHEBI:24875"/>
    </cofactor>
    <text evidence="14">Binds 1 Fe cation per subunit.</text>
</comment>
<evidence type="ECO:0000256" key="12">
    <source>
        <dbReference type="ARBA" id="ARBA00030600"/>
    </source>
</evidence>
<dbReference type="PANTHER" id="PTHR35799:SF1">
    <property type="entry name" value="S-RIBOSYLHOMOCYSTEINE LYASE"/>
    <property type="match status" value="1"/>
</dbReference>
<evidence type="ECO:0000256" key="14">
    <source>
        <dbReference type="HAMAP-Rule" id="MF_00091"/>
    </source>
</evidence>
<proteinExistence type="inferred from homology"/>
<keyword evidence="16" id="KW-1185">Reference proteome</keyword>
<protein>
    <recommendedName>
        <fullName evidence="5 14">S-ribosylhomocysteine lyase</fullName>
        <ecNumber evidence="4 14">4.4.1.21</ecNumber>
    </recommendedName>
    <alternativeName>
        <fullName evidence="12 14">AI-2 synthesis protein</fullName>
    </alternativeName>
    <alternativeName>
        <fullName evidence="13 14">Autoinducer-2 production protein LuxS</fullName>
    </alternativeName>
</protein>
<evidence type="ECO:0000256" key="13">
    <source>
        <dbReference type="ARBA" id="ARBA00031777"/>
    </source>
</evidence>
<dbReference type="Pfam" id="PF02664">
    <property type="entry name" value="LuxS"/>
    <property type="match status" value="1"/>
</dbReference>
<comment type="catalytic activity">
    <reaction evidence="1 14">
        <text>S-(5-deoxy-D-ribos-5-yl)-L-homocysteine = (S)-4,5-dihydroxypentane-2,3-dione + L-homocysteine</text>
        <dbReference type="Rhea" id="RHEA:17753"/>
        <dbReference type="ChEBI" id="CHEBI:29484"/>
        <dbReference type="ChEBI" id="CHEBI:58195"/>
        <dbReference type="ChEBI" id="CHEBI:58199"/>
        <dbReference type="EC" id="4.4.1.21"/>
    </reaction>
</comment>
<evidence type="ECO:0000313" key="16">
    <source>
        <dbReference type="Proteomes" id="UP001218071"/>
    </source>
</evidence>
<evidence type="ECO:0000256" key="9">
    <source>
        <dbReference type="ARBA" id="ARBA00023004"/>
    </source>
</evidence>
<evidence type="ECO:0000256" key="11">
    <source>
        <dbReference type="ARBA" id="ARBA00024654"/>
    </source>
</evidence>
<evidence type="ECO:0000256" key="2">
    <source>
        <dbReference type="ARBA" id="ARBA00007311"/>
    </source>
</evidence>
<feature type="binding site" evidence="14">
    <location>
        <position position="62"/>
    </location>
    <ligand>
        <name>Fe cation</name>
        <dbReference type="ChEBI" id="CHEBI:24875"/>
    </ligand>
</feature>
<dbReference type="PANTHER" id="PTHR35799">
    <property type="entry name" value="S-RIBOSYLHOMOCYSTEINE LYASE"/>
    <property type="match status" value="1"/>
</dbReference>
<dbReference type="InterPro" id="IPR003815">
    <property type="entry name" value="S-ribosylhomocysteinase"/>
</dbReference>
<comment type="function">
    <text evidence="11 14">Involved in the synthesis of autoinducer 2 (AI-2) which is secreted by bacteria and is used to communicate both the cell density and the metabolic potential of the environment. The regulation of gene expression in response to changes in cell density is called quorum sensing. Catalyzes the transformation of S-ribosylhomocysteine (RHC) to homocysteine (HC) and 4,5-dihydroxy-2,3-pentadione (DPD).</text>
</comment>
<feature type="binding site" evidence="14">
    <location>
        <position position="58"/>
    </location>
    <ligand>
        <name>Fe cation</name>
        <dbReference type="ChEBI" id="CHEBI:24875"/>
    </ligand>
</feature>
<comment type="subunit">
    <text evidence="3 14">Homodimer.</text>
</comment>
<dbReference type="RefSeq" id="WP_042407831.1">
    <property type="nucleotide sequence ID" value="NZ_CBYN010000067.1"/>
</dbReference>
<dbReference type="InterPro" id="IPR011249">
    <property type="entry name" value="Metalloenz_LuxS/M16"/>
</dbReference>
<gene>
    <name evidence="14 15" type="primary">luxS</name>
    <name evidence="15" type="ORF">CJEDD_04185</name>
</gene>
<accession>A0ABY7UIG5</accession>
<dbReference type="GO" id="GO:0043768">
    <property type="term" value="F:S-ribosylhomocysteine lyase activity"/>
    <property type="evidence" value="ECO:0007669"/>
    <property type="project" value="UniProtKB-EC"/>
</dbReference>
<evidence type="ECO:0000256" key="5">
    <source>
        <dbReference type="ARBA" id="ARBA00015130"/>
    </source>
</evidence>
<comment type="similarity">
    <text evidence="2 14">Belongs to the LuxS family.</text>
</comment>
<dbReference type="Proteomes" id="UP001218071">
    <property type="component" value="Chromosome"/>
</dbReference>
<dbReference type="Gene3D" id="3.30.1360.80">
    <property type="entry name" value="S-ribosylhomocysteinase (LuxS)"/>
    <property type="match status" value="1"/>
</dbReference>
<evidence type="ECO:0000256" key="1">
    <source>
        <dbReference type="ARBA" id="ARBA00000297"/>
    </source>
</evidence>
<dbReference type="InterPro" id="IPR037005">
    <property type="entry name" value="LuxS_sf"/>
</dbReference>
<dbReference type="HAMAP" id="MF_00091">
    <property type="entry name" value="LuxS"/>
    <property type="match status" value="1"/>
</dbReference>
<dbReference type="PIRSF" id="PIRSF006160">
    <property type="entry name" value="AI2"/>
    <property type="match status" value="1"/>
</dbReference>
<evidence type="ECO:0000256" key="3">
    <source>
        <dbReference type="ARBA" id="ARBA00011738"/>
    </source>
</evidence>
<sequence>MTESRMNVESFNLDHTKVAAPFIRLADRKELPAGDVLVKYDIRFKQPNEDHLEMKTVHSLEHMFAEHARNHADNVIDFGPMGCQTGFYLMLAGDPSEEEVAELVEQTLTDITNASEVPAANEKQCGWGANHDLDAAKQAAQEFLDKRDEWGTVFK</sequence>
<keyword evidence="6 14" id="KW-0673">Quorum sensing</keyword>
<dbReference type="NCBIfam" id="NF002604">
    <property type="entry name" value="PRK02260.1-4"/>
    <property type="match status" value="1"/>
</dbReference>
<evidence type="ECO:0000256" key="7">
    <source>
        <dbReference type="ARBA" id="ARBA00022723"/>
    </source>
</evidence>
<dbReference type="PRINTS" id="PR01487">
    <property type="entry name" value="LUXSPROTEIN"/>
</dbReference>
<keyword evidence="7 14" id="KW-0479">Metal-binding</keyword>